<evidence type="ECO:0000256" key="2">
    <source>
        <dbReference type="ARBA" id="ARBA00004192"/>
    </source>
</evidence>
<dbReference type="GO" id="GO:0005576">
    <property type="term" value="C:extracellular region"/>
    <property type="evidence" value="ECO:0007669"/>
    <property type="project" value="UniProtKB-SubCell"/>
</dbReference>
<protein>
    <recommendedName>
        <fullName evidence="5">RING-type E3 ubiquitin transferase</fullName>
        <ecNumber evidence="5">2.3.2.27</ecNumber>
    </recommendedName>
</protein>
<keyword evidence="9" id="KW-0677">Repeat</keyword>
<keyword evidence="12" id="KW-0843">Virulence</keyword>
<evidence type="ECO:0000256" key="4">
    <source>
        <dbReference type="ARBA" id="ARBA00009868"/>
    </source>
</evidence>
<dbReference type="GO" id="GO:0061630">
    <property type="term" value="F:ubiquitin protein ligase activity"/>
    <property type="evidence" value="ECO:0007669"/>
    <property type="project" value="UniProtKB-EC"/>
</dbReference>
<evidence type="ECO:0000256" key="13">
    <source>
        <dbReference type="ARBA" id="ARBA00023200"/>
    </source>
</evidence>
<accession>A0A0P9RDK8</accession>
<evidence type="ECO:0000256" key="12">
    <source>
        <dbReference type="ARBA" id="ARBA00023026"/>
    </source>
</evidence>
<dbReference type="SUPFAM" id="SSF52047">
    <property type="entry name" value="RNI-like"/>
    <property type="match status" value="1"/>
</dbReference>
<organism evidence="16 17">
    <name type="scientific">Pseudomonas savastanoi pv. glycinea</name>
    <name type="common">Pseudomonas syringae pv. glycinea</name>
    <dbReference type="NCBI Taxonomy" id="318"/>
    <lineage>
        <taxon>Bacteria</taxon>
        <taxon>Pseudomonadati</taxon>
        <taxon>Pseudomonadota</taxon>
        <taxon>Gammaproteobacteria</taxon>
        <taxon>Pseudomonadales</taxon>
        <taxon>Pseudomonadaceae</taxon>
        <taxon>Pseudomonas</taxon>
    </lineage>
</organism>
<dbReference type="Proteomes" id="UP000272471">
    <property type="component" value="Unassembled WGS sequence"/>
</dbReference>
<feature type="domain" description="NEL" evidence="15">
    <location>
        <begin position="1380"/>
        <end position="1670"/>
    </location>
</feature>
<evidence type="ECO:0000256" key="5">
    <source>
        <dbReference type="ARBA" id="ARBA00012483"/>
    </source>
</evidence>
<evidence type="ECO:0000259" key="15">
    <source>
        <dbReference type="PROSITE" id="PS52053"/>
    </source>
</evidence>
<dbReference type="PANTHER" id="PTHR47114:SF2">
    <property type="entry name" value="OLIGODENDROCYTE-MYELIN GLYCOPROTEIN"/>
    <property type="match status" value="1"/>
</dbReference>
<dbReference type="Pfam" id="PF20178">
    <property type="entry name" value="ToxA_N"/>
    <property type="match status" value="1"/>
</dbReference>
<dbReference type="InterPro" id="IPR046673">
    <property type="entry name" value="ToxA_N"/>
</dbReference>
<dbReference type="InterPro" id="IPR029487">
    <property type="entry name" value="NEL_dom"/>
</dbReference>
<evidence type="ECO:0000256" key="6">
    <source>
        <dbReference type="ARBA" id="ARBA00022525"/>
    </source>
</evidence>
<gene>
    <name evidence="16" type="ORF">ALQ11_04452</name>
</gene>
<comment type="catalytic activity">
    <reaction evidence="1">
        <text>S-ubiquitinyl-[E2 ubiquitin-conjugating enzyme]-L-cysteine + [acceptor protein]-L-lysine = [E2 ubiquitin-conjugating enzyme]-L-cysteine + N(6)-ubiquitinyl-[acceptor protein]-L-lysine.</text>
        <dbReference type="EC" id="2.3.2.27"/>
    </reaction>
</comment>
<evidence type="ECO:0000256" key="9">
    <source>
        <dbReference type="ARBA" id="ARBA00022737"/>
    </source>
</evidence>
<dbReference type="Gene3D" id="3.80.10.10">
    <property type="entry name" value="Ribonuclease Inhibitor"/>
    <property type="match status" value="1"/>
</dbReference>
<comment type="caution">
    <text evidence="16">The sequence shown here is derived from an EMBL/GenBank/DDBJ whole genome shotgun (WGS) entry which is preliminary data.</text>
</comment>
<dbReference type="PROSITE" id="PS52053">
    <property type="entry name" value="NEL"/>
    <property type="match status" value="1"/>
</dbReference>
<dbReference type="PANTHER" id="PTHR47114">
    <property type="match status" value="1"/>
</dbReference>
<dbReference type="EMBL" id="RBQX01000367">
    <property type="protein sequence ID" value="RMQ05955.1"/>
    <property type="molecule type" value="Genomic_DNA"/>
</dbReference>
<keyword evidence="6 14" id="KW-0964">Secreted</keyword>
<comment type="subcellular location">
    <subcellularLocation>
        <location evidence="2">Host cytoplasm</location>
    </subcellularLocation>
    <subcellularLocation>
        <location evidence="3">Secreted</location>
    </subcellularLocation>
</comment>
<keyword evidence="7" id="KW-0433">Leucine-rich repeat</keyword>
<keyword evidence="13 14" id="KW-1035">Host cytoplasm</keyword>
<evidence type="ECO:0000313" key="16">
    <source>
        <dbReference type="EMBL" id="RMQ05955.1"/>
    </source>
</evidence>
<evidence type="ECO:0000313" key="17">
    <source>
        <dbReference type="Proteomes" id="UP000272471"/>
    </source>
</evidence>
<evidence type="ECO:0000256" key="7">
    <source>
        <dbReference type="ARBA" id="ARBA00022614"/>
    </source>
</evidence>
<evidence type="ECO:0000256" key="3">
    <source>
        <dbReference type="ARBA" id="ARBA00004613"/>
    </source>
</evidence>
<dbReference type="Pfam" id="PF14496">
    <property type="entry name" value="NEL"/>
    <property type="match status" value="1"/>
</dbReference>
<dbReference type="Gene3D" id="1.20.58.360">
    <property type="entry name" value="Shigella T3SS effector IpaH defines"/>
    <property type="match status" value="1"/>
</dbReference>
<dbReference type="GO" id="GO:0030430">
    <property type="term" value="C:host cell cytoplasm"/>
    <property type="evidence" value="ECO:0007669"/>
    <property type="project" value="UniProtKB-SubCell"/>
</dbReference>
<name>A0A0P9RDK8_PSESG</name>
<feature type="active site" description="Glycyl thioester intermediate" evidence="14">
    <location>
        <position position="1467"/>
    </location>
</feature>
<evidence type="ECO:0000256" key="1">
    <source>
        <dbReference type="ARBA" id="ARBA00000900"/>
    </source>
</evidence>
<keyword evidence="11 14" id="KW-0832">Ubl conjugation</keyword>
<keyword evidence="10 14" id="KW-0833">Ubl conjugation pathway</keyword>
<keyword evidence="8 14" id="KW-0808">Transferase</keyword>
<comment type="similarity">
    <text evidence="4 14">Belongs to the LRR-containing bacterial E3 ligase family.</text>
</comment>
<evidence type="ECO:0000256" key="8">
    <source>
        <dbReference type="ARBA" id="ARBA00022679"/>
    </source>
</evidence>
<dbReference type="GO" id="GO:0016567">
    <property type="term" value="P:protein ubiquitination"/>
    <property type="evidence" value="ECO:0007669"/>
    <property type="project" value="InterPro"/>
</dbReference>
<evidence type="ECO:0000256" key="10">
    <source>
        <dbReference type="ARBA" id="ARBA00022786"/>
    </source>
</evidence>
<evidence type="ECO:0000256" key="11">
    <source>
        <dbReference type="ARBA" id="ARBA00022843"/>
    </source>
</evidence>
<dbReference type="EC" id="2.3.2.27" evidence="5"/>
<reference evidence="16 17" key="1">
    <citation type="submission" date="2018-08" db="EMBL/GenBank/DDBJ databases">
        <title>Recombination of ecologically and evolutionarily significant loci maintains genetic cohesion in the Pseudomonas syringae species complex.</title>
        <authorList>
            <person name="Dillon M."/>
            <person name="Thakur S."/>
            <person name="Almeida R.N.D."/>
            <person name="Weir B.S."/>
            <person name="Guttman D.S."/>
        </authorList>
    </citation>
    <scope>NUCLEOTIDE SEQUENCE [LARGE SCALE GENOMIC DNA]</scope>
    <source>
        <strain evidence="16 17">ICMP 4182</strain>
    </source>
</reference>
<dbReference type="InterPro" id="IPR032675">
    <property type="entry name" value="LRR_dom_sf"/>
</dbReference>
<comment type="PTM">
    <text evidence="14">Ubiquitinated in the presence of host E1 ubiquitin-activating enzyme, E2 ubiquitin-conjugating enzyme and ubiquitin.</text>
</comment>
<evidence type="ECO:0000256" key="14">
    <source>
        <dbReference type="PROSITE-ProRule" id="PRU01398"/>
    </source>
</evidence>
<dbReference type="InterPro" id="IPR051071">
    <property type="entry name" value="LRR-bact_E3_ubiq_ligases"/>
</dbReference>
<proteinExistence type="inferred from homology"/>
<sequence length="1670" mass="187290">MRFMGSVWISDAACHIPLCHLHPGGSLLCWLFTKPSRVSIMFTAYTTSGTPASPGSLPSSRQLDSAPFDVEHPNAGFIRGSLPDWYLNAPATLRQALHASHQKTLRSTHALGPIRNRLLSAQAFAAPLLTKAFFERFERPLDVEAFQLMTWRYDGSWKPNPLEQTLLQAALQNFASSNRSRFDPYSAILRTGGLRYWLIDSAQRRYKVEYKDRLDIDLEQFADFCHELDLGGQYQAHLDSVFKPSTPGAAKAVATVFIDGERDAVEVLAHIAMMKGDISEAAYQMLLSVVKPDVHAQWGGRGLRYCQLHMLDTYAFSGCLLHGALLIQQDIADPDSGPCLVYMPSEPSHPLKQFASLRAFNDSLVAALDSDSYRRYFSRFVSLGQSPEFFAKLKSRLYPVQEHTLDVNADLVLQAQPFSKPPFELLYDHLLAKTYVDSRTIAVPSAQADQLARDALLDNLKNSGMDILNAAGLFVPVLGEVMAVVALYQIVREAFVAYEDWTHGEVEEAMQHVYNIAENVAQTVVVGSVIGALDRLEPSMFIESLVQKRVDGSVRLGKPTIGGYADTVTVPDGLRANPLGLYEFDSKTWLPMNGKLYRVEADATGKNWRIRHPQDQHAYSPKLEHNGAGAWRHEWENPMGWDEVTAFRRLNVTCDAFTEEEISRVLSITGSNEALLRQIHVESHPLPALLRDAIQRMEIERGLQACIDALKAEESSPVSVTHIEPWMKLLVSSPHWHKSRGLLVLDADGTMLDAWNVGAHMTFSSSVVGATEDLTQALGQLLEGLTPDEVSHLTGTSGADKTSQVQGFKRYLADCAQLHMGPLLDEVYALHNRSSEPLVKLIQRDFSSVPDSIALELIEMASDADTARMTSEKRIPLELAEHAREYQQQLRINRAIEGFYRRSSGNPDTCATGLGMLPYTPGWRGDVSIDLLKDTLEGDEIASLESDQTTVVHRVLIRTEEVFQPFNQLGESIGEAGQSFFSALLNALPDDVRVNIELPVNADEQHLRSLLCRIASDRRDRIAEILQLQPIKPGIKWPQRLHDGRVGYPLSGRLRGLFRRLGIGAPSHSPELAVKSLYPDFSEEQVTTFLQALRAEHTGSASQLTNFVRQRLQGLAQELSTLQTGLDNWVLQAEPSSLLRPRAIAALRIRNCWRRLSAHCRNYQGEFLGYSLDLEGLRIGNMPQVLADFSHVAVLNARNMRLTHSQADVLLKHFSNLHSLSLDFNALQSLPESIGRMTQLRELSLRHNPLVWTDQCNAGLRNLSRLEVLDLSFCSLGRSTRLSPLNALRMLFLRSTGIERVPEWNWRSSDLMLLDLRDNHISDITTQALALIDRSLSDNRLNIHLNGNPLSVQTHERIRVLREQRYQSRLGISHNRLLHQETPALKTWLGSASGEQLAARTELWHNVQDCSGSTDFFQVLSDLTTSADFFNDRKALTTRVWTMMEAAAENGELRRQLFDLAAHPQTCGDGLALIFGDMEVRVGVFAITSSTPEAARPLELFKMTRSLDRLDEVEKIARRDIALRMTSNKTVDEAEVRLAYRTGLQVRLGLASRSRSMLFRTLAGVSDADLDSAYREIIARESTPAFFESLIAREFWMDYLEIRYAHEFEPVKRPFAERLAVLDELSPDMQSDQQYLDRVKQITKERMRAIKACAIKLSIQLSDAVNAGPQ</sequence>